<dbReference type="GO" id="GO:0016491">
    <property type="term" value="F:oxidoreductase activity"/>
    <property type="evidence" value="ECO:0007669"/>
    <property type="project" value="InterPro"/>
</dbReference>
<dbReference type="PRINTS" id="PR00406">
    <property type="entry name" value="CYTB5RDTASE"/>
</dbReference>
<dbReference type="InterPro" id="IPR050415">
    <property type="entry name" value="MRET"/>
</dbReference>
<dbReference type="InterPro" id="IPR039261">
    <property type="entry name" value="FNR_nucleotide-bd"/>
</dbReference>
<dbReference type="SUPFAM" id="SSF52343">
    <property type="entry name" value="Ferredoxin reductase-like, C-terminal NADP-linked domain"/>
    <property type="match status" value="1"/>
</dbReference>
<feature type="domain" description="2Fe-2S ferredoxin-type" evidence="1">
    <location>
        <begin position="264"/>
        <end position="351"/>
    </location>
</feature>
<dbReference type="PANTHER" id="PTHR47354">
    <property type="entry name" value="NADH OXIDOREDUCTASE HCR"/>
    <property type="match status" value="1"/>
</dbReference>
<dbReference type="Proteomes" id="UP000305848">
    <property type="component" value="Unassembled WGS sequence"/>
</dbReference>
<evidence type="ECO:0000313" key="3">
    <source>
        <dbReference type="EMBL" id="TKK68620.1"/>
    </source>
</evidence>
<evidence type="ECO:0000313" key="4">
    <source>
        <dbReference type="Proteomes" id="UP000305848"/>
    </source>
</evidence>
<dbReference type="InterPro" id="IPR001041">
    <property type="entry name" value="2Fe-2S_ferredoxin-type"/>
</dbReference>
<protein>
    <submittedName>
        <fullName evidence="3">Iron-sulfur cluster-binding domain-containing protein</fullName>
    </submittedName>
</protein>
<dbReference type="Pfam" id="PF00111">
    <property type="entry name" value="Fer2"/>
    <property type="match status" value="1"/>
</dbReference>
<evidence type="ECO:0000259" key="1">
    <source>
        <dbReference type="PROSITE" id="PS51085"/>
    </source>
</evidence>
<dbReference type="PROSITE" id="PS00197">
    <property type="entry name" value="2FE2S_FER_1"/>
    <property type="match status" value="1"/>
</dbReference>
<dbReference type="EMBL" id="SZQL01000007">
    <property type="protein sequence ID" value="TKK68620.1"/>
    <property type="molecule type" value="Genomic_DNA"/>
</dbReference>
<dbReference type="Gene3D" id="2.40.30.10">
    <property type="entry name" value="Translation factors"/>
    <property type="match status" value="1"/>
</dbReference>
<organism evidence="3 4">
    <name type="scientific">Ilyomonas limi</name>
    <dbReference type="NCBI Taxonomy" id="2575867"/>
    <lineage>
        <taxon>Bacteria</taxon>
        <taxon>Pseudomonadati</taxon>
        <taxon>Bacteroidota</taxon>
        <taxon>Chitinophagia</taxon>
        <taxon>Chitinophagales</taxon>
        <taxon>Chitinophagaceae</taxon>
        <taxon>Ilyomonas</taxon>
    </lineage>
</organism>
<dbReference type="PROSITE" id="PS51085">
    <property type="entry name" value="2FE2S_FER_2"/>
    <property type="match status" value="1"/>
</dbReference>
<evidence type="ECO:0000259" key="2">
    <source>
        <dbReference type="PROSITE" id="PS51384"/>
    </source>
</evidence>
<name>A0A4U3L187_9BACT</name>
<keyword evidence="4" id="KW-1185">Reference proteome</keyword>
<dbReference type="OrthoDB" id="9789468at2"/>
<dbReference type="Pfam" id="PF00970">
    <property type="entry name" value="FAD_binding_6"/>
    <property type="match status" value="1"/>
</dbReference>
<dbReference type="CDD" id="cd00207">
    <property type="entry name" value="fer2"/>
    <property type="match status" value="1"/>
</dbReference>
<dbReference type="InterPro" id="IPR008333">
    <property type="entry name" value="Cbr1-like_FAD-bd_dom"/>
</dbReference>
<dbReference type="SUPFAM" id="SSF63380">
    <property type="entry name" value="Riboflavin synthase domain-like"/>
    <property type="match status" value="1"/>
</dbReference>
<sequence length="351" mass="39917">MELPINNPLLKKLTVTRITEEAPGFKTFIFEEDAANRIHYQAGQYLTFIHYFNGIETRRSYSITSSPVLNEPLAVGVKRIENGLFSRFMTDKVQPGDVLETIGAAGLFTLPENIKDYKQVFFFAAGSGITPIYSIIKTILHQHSHIHAVLIYSSHSQLSTAFLHELRQIQQQFTDRLIIEFLFSTDKNIYRAHLHRDFIFSLVNQYKKAIVQQVLAYVCGPVNYMRMCIYTLQELNIPTENIKKENFNTQKVNTVAEPPDKQPYNADIYFAGQAYRVIVNYPDTILKAAKKEGIALPYSCEAGKCGNCTMRCTKGEVWMSYNEVLTPKDIEQGLVLTCVGHPVFGDVELHA</sequence>
<dbReference type="InterPro" id="IPR036010">
    <property type="entry name" value="2Fe-2S_ferredoxin-like_sf"/>
</dbReference>
<dbReference type="AlphaFoldDB" id="A0A4U3L187"/>
<reference evidence="3 4" key="1">
    <citation type="submission" date="2019-05" db="EMBL/GenBank/DDBJ databases">
        <title>Panacibacter sp. strain 17mud1-8 Genome sequencing and assembly.</title>
        <authorList>
            <person name="Chhetri G."/>
        </authorList>
    </citation>
    <scope>NUCLEOTIDE SEQUENCE [LARGE SCALE GENOMIC DNA]</scope>
    <source>
        <strain evidence="3 4">17mud1-8</strain>
    </source>
</reference>
<dbReference type="Gene3D" id="3.10.20.30">
    <property type="match status" value="1"/>
</dbReference>
<dbReference type="InterPro" id="IPR012675">
    <property type="entry name" value="Beta-grasp_dom_sf"/>
</dbReference>
<dbReference type="InterPro" id="IPR017927">
    <property type="entry name" value="FAD-bd_FR_type"/>
</dbReference>
<dbReference type="Gene3D" id="3.40.50.80">
    <property type="entry name" value="Nucleotide-binding domain of ferredoxin-NADP reductase (FNR) module"/>
    <property type="match status" value="1"/>
</dbReference>
<dbReference type="PROSITE" id="PS51384">
    <property type="entry name" value="FAD_FR"/>
    <property type="match status" value="1"/>
</dbReference>
<gene>
    <name evidence="3" type="ORF">FC093_10910</name>
</gene>
<proteinExistence type="predicted"/>
<dbReference type="Pfam" id="PF00175">
    <property type="entry name" value="NAD_binding_1"/>
    <property type="match status" value="1"/>
</dbReference>
<feature type="domain" description="FAD-binding FR-type" evidence="2">
    <location>
        <begin position="8"/>
        <end position="111"/>
    </location>
</feature>
<dbReference type="RefSeq" id="WP_137261808.1">
    <property type="nucleotide sequence ID" value="NZ_SZQL01000007.1"/>
</dbReference>
<dbReference type="InterPro" id="IPR017938">
    <property type="entry name" value="Riboflavin_synthase-like_b-brl"/>
</dbReference>
<comment type="caution">
    <text evidence="3">The sequence shown here is derived from an EMBL/GenBank/DDBJ whole genome shotgun (WGS) entry which is preliminary data.</text>
</comment>
<dbReference type="GO" id="GO:0051537">
    <property type="term" value="F:2 iron, 2 sulfur cluster binding"/>
    <property type="evidence" value="ECO:0007669"/>
    <property type="project" value="InterPro"/>
</dbReference>
<dbReference type="InterPro" id="IPR001433">
    <property type="entry name" value="OxRdtase_FAD/NAD-bd"/>
</dbReference>
<dbReference type="InterPro" id="IPR006058">
    <property type="entry name" value="2Fe2S_fd_BS"/>
</dbReference>
<dbReference type="PANTHER" id="PTHR47354:SF5">
    <property type="entry name" value="PROTEIN RFBI"/>
    <property type="match status" value="1"/>
</dbReference>
<accession>A0A4U3L187</accession>
<dbReference type="SUPFAM" id="SSF54292">
    <property type="entry name" value="2Fe-2S ferredoxin-like"/>
    <property type="match status" value="1"/>
</dbReference>